<protein>
    <submittedName>
        <fullName evidence="2">Beta-lactamase</fullName>
    </submittedName>
</protein>
<name>A0A6A6VSE9_9PLEO</name>
<dbReference type="OrthoDB" id="428260at2759"/>
<evidence type="ECO:0000259" key="1">
    <source>
        <dbReference type="Pfam" id="PF00144"/>
    </source>
</evidence>
<dbReference type="InterPro" id="IPR001466">
    <property type="entry name" value="Beta-lactam-related"/>
</dbReference>
<dbReference type="AlphaFoldDB" id="A0A6A6VSE9"/>
<feature type="domain" description="Beta-lactamase-related" evidence="1">
    <location>
        <begin position="25"/>
        <end position="391"/>
    </location>
</feature>
<dbReference type="Gene3D" id="3.40.710.10">
    <property type="entry name" value="DD-peptidase/beta-lactamase superfamily"/>
    <property type="match status" value="1"/>
</dbReference>
<dbReference type="PANTHER" id="PTHR43283">
    <property type="entry name" value="BETA-LACTAMASE-RELATED"/>
    <property type="match status" value="1"/>
</dbReference>
<evidence type="ECO:0000313" key="2">
    <source>
        <dbReference type="EMBL" id="KAF2752201.1"/>
    </source>
</evidence>
<dbReference type="EMBL" id="MU006561">
    <property type="protein sequence ID" value="KAF2752201.1"/>
    <property type="molecule type" value="Genomic_DNA"/>
</dbReference>
<reference evidence="2" key="1">
    <citation type="journal article" date="2020" name="Stud. Mycol.">
        <title>101 Dothideomycetes genomes: a test case for predicting lifestyles and emergence of pathogens.</title>
        <authorList>
            <person name="Haridas S."/>
            <person name="Albert R."/>
            <person name="Binder M."/>
            <person name="Bloem J."/>
            <person name="Labutti K."/>
            <person name="Salamov A."/>
            <person name="Andreopoulos B."/>
            <person name="Baker S."/>
            <person name="Barry K."/>
            <person name="Bills G."/>
            <person name="Bluhm B."/>
            <person name="Cannon C."/>
            <person name="Castanera R."/>
            <person name="Culley D."/>
            <person name="Daum C."/>
            <person name="Ezra D."/>
            <person name="Gonzalez J."/>
            <person name="Henrissat B."/>
            <person name="Kuo A."/>
            <person name="Liang C."/>
            <person name="Lipzen A."/>
            <person name="Lutzoni F."/>
            <person name="Magnuson J."/>
            <person name="Mondo S."/>
            <person name="Nolan M."/>
            <person name="Ohm R."/>
            <person name="Pangilinan J."/>
            <person name="Park H.-J."/>
            <person name="Ramirez L."/>
            <person name="Alfaro M."/>
            <person name="Sun H."/>
            <person name="Tritt A."/>
            <person name="Yoshinaga Y."/>
            <person name="Zwiers L.-H."/>
            <person name="Turgeon B."/>
            <person name="Goodwin S."/>
            <person name="Spatafora J."/>
            <person name="Crous P."/>
            <person name="Grigoriev I."/>
        </authorList>
    </citation>
    <scope>NUCLEOTIDE SEQUENCE</scope>
    <source>
        <strain evidence="2">CBS 119925</strain>
    </source>
</reference>
<accession>A0A6A6VSE9</accession>
<keyword evidence="3" id="KW-1185">Reference proteome</keyword>
<dbReference type="Proteomes" id="UP000799440">
    <property type="component" value="Unassembled WGS sequence"/>
</dbReference>
<evidence type="ECO:0000313" key="3">
    <source>
        <dbReference type="Proteomes" id="UP000799440"/>
    </source>
</evidence>
<proteinExistence type="predicted"/>
<organism evidence="2 3">
    <name type="scientific">Sporormia fimetaria CBS 119925</name>
    <dbReference type="NCBI Taxonomy" id="1340428"/>
    <lineage>
        <taxon>Eukaryota</taxon>
        <taxon>Fungi</taxon>
        <taxon>Dikarya</taxon>
        <taxon>Ascomycota</taxon>
        <taxon>Pezizomycotina</taxon>
        <taxon>Dothideomycetes</taxon>
        <taxon>Pleosporomycetidae</taxon>
        <taxon>Pleosporales</taxon>
        <taxon>Sporormiaceae</taxon>
        <taxon>Sporormia</taxon>
    </lineage>
</organism>
<dbReference type="Pfam" id="PF00144">
    <property type="entry name" value="Beta-lactamase"/>
    <property type="match status" value="1"/>
</dbReference>
<dbReference type="InterPro" id="IPR012338">
    <property type="entry name" value="Beta-lactam/transpept-like"/>
</dbReference>
<dbReference type="PANTHER" id="PTHR43283:SF3">
    <property type="entry name" value="BETA-LACTAMASE FAMILY PROTEIN (AFU_ORTHOLOGUE AFUA_5G07500)"/>
    <property type="match status" value="1"/>
</dbReference>
<dbReference type="InterPro" id="IPR050789">
    <property type="entry name" value="Diverse_Enzym_Activities"/>
</dbReference>
<gene>
    <name evidence="2" type="ORF">M011DRAFT_435633</name>
</gene>
<sequence>MPLTPQSTQTIKSLLDAATSAGPNGAPGLVFHAVRSTGEPLISHASGARGLNTSTPMDLDTTFWIASCTKIVTSIACLQLVEQGKLSLDSAETIQKYAPEIGRKKVYPDGKTAEEQKKPVTLRMLLAHTAGFAYTFLDPRVAMWAGAVGVDEFTGDERDIVDAPLFNQPGERWEYGTNLDWAGIIVERASGQKLNDYFQEHIFKPLGINDVTMFPSKEMRDNLAYMHQRDGEGKLSEREHLYRRALHMQSKEEQERFFHSGGAGLFAKPKEYIKILTALANNGTCPHTSHQLLSPATVDQMFENQIPEHPNFARNSPAPANPRLANHTPEMYPQEGDPPQGWGLSMFLTIAPGATGRAANTGWWAGLANLFWWVDREKGVAGMIASQVLPFGDPKVVGTWVEVERAVYEGLEG</sequence>
<dbReference type="SUPFAM" id="SSF56601">
    <property type="entry name" value="beta-lactamase/transpeptidase-like"/>
    <property type="match status" value="1"/>
</dbReference>